<keyword evidence="10" id="KW-1185">Reference proteome</keyword>
<evidence type="ECO:0000313" key="10">
    <source>
        <dbReference type="Proteomes" id="UP000294937"/>
    </source>
</evidence>
<dbReference type="EMBL" id="SMAG01000003">
    <property type="protein sequence ID" value="TCS94871.1"/>
    <property type="molecule type" value="Genomic_DNA"/>
</dbReference>
<keyword evidence="3" id="KW-0813">Transport</keyword>
<dbReference type="RefSeq" id="WP_131924251.1">
    <property type="nucleotide sequence ID" value="NZ_SMAG01000003.1"/>
</dbReference>
<dbReference type="OrthoDB" id="9791248at2"/>
<evidence type="ECO:0000256" key="7">
    <source>
        <dbReference type="ARBA" id="ARBA00023136"/>
    </source>
</evidence>
<dbReference type="GO" id="GO:0005886">
    <property type="term" value="C:plasma membrane"/>
    <property type="evidence" value="ECO:0007669"/>
    <property type="project" value="UniProtKB-SubCell"/>
</dbReference>
<dbReference type="PANTHER" id="PTHR36122">
    <property type="entry name" value="NICOTINAMIDE RIBOSIDE TRANSPORTER PNUC"/>
    <property type="match status" value="1"/>
</dbReference>
<feature type="transmembrane region" description="Helical" evidence="8">
    <location>
        <begin position="147"/>
        <end position="165"/>
    </location>
</feature>
<dbReference type="NCBIfam" id="TIGR01528">
    <property type="entry name" value="NMN_trans_PnuC"/>
    <property type="match status" value="1"/>
</dbReference>
<dbReference type="InterPro" id="IPR006419">
    <property type="entry name" value="NMN_transpt_PnuC"/>
</dbReference>
<accession>A0A4R3L507</accession>
<proteinExistence type="inferred from homology"/>
<keyword evidence="6 8" id="KW-1133">Transmembrane helix</keyword>
<feature type="transmembrane region" description="Helical" evidence="8">
    <location>
        <begin position="33"/>
        <end position="50"/>
    </location>
</feature>
<protein>
    <submittedName>
        <fullName evidence="9">Nicotinamide mononucleotide transporter</fullName>
    </submittedName>
</protein>
<keyword evidence="4" id="KW-1003">Cell membrane</keyword>
<evidence type="ECO:0000256" key="1">
    <source>
        <dbReference type="ARBA" id="ARBA00004651"/>
    </source>
</evidence>
<comment type="subcellular location">
    <subcellularLocation>
        <location evidence="1">Cell membrane</location>
        <topology evidence="1">Multi-pass membrane protein</topology>
    </subcellularLocation>
</comment>
<feature type="transmembrane region" description="Helical" evidence="8">
    <location>
        <begin position="197"/>
        <end position="215"/>
    </location>
</feature>
<gene>
    <name evidence="9" type="ORF">EDD58_103294</name>
</gene>
<evidence type="ECO:0000256" key="4">
    <source>
        <dbReference type="ARBA" id="ARBA00022475"/>
    </source>
</evidence>
<evidence type="ECO:0000313" key="9">
    <source>
        <dbReference type="EMBL" id="TCS94871.1"/>
    </source>
</evidence>
<keyword evidence="5 8" id="KW-0812">Transmembrane</keyword>
<evidence type="ECO:0000256" key="5">
    <source>
        <dbReference type="ARBA" id="ARBA00022692"/>
    </source>
</evidence>
<dbReference type="Pfam" id="PF04973">
    <property type="entry name" value="NMN_transporter"/>
    <property type="match status" value="1"/>
</dbReference>
<comment type="similarity">
    <text evidence="2">Belongs to the nicotinamide ribonucleoside (NR) uptake permease (TC 4.B.1) family.</text>
</comment>
<comment type="caution">
    <text evidence="9">The sequence shown here is derived from an EMBL/GenBank/DDBJ whole genome shotgun (WGS) entry which is preliminary data.</text>
</comment>
<evidence type="ECO:0000256" key="2">
    <source>
        <dbReference type="ARBA" id="ARBA00006669"/>
    </source>
</evidence>
<feature type="transmembrane region" description="Helical" evidence="8">
    <location>
        <begin position="172"/>
        <end position="191"/>
    </location>
</feature>
<name>A0A4R3L507_9BACL</name>
<feature type="transmembrane region" description="Helical" evidence="8">
    <location>
        <begin position="57"/>
        <end position="74"/>
    </location>
</feature>
<evidence type="ECO:0000256" key="6">
    <source>
        <dbReference type="ARBA" id="ARBA00022989"/>
    </source>
</evidence>
<feature type="transmembrane region" description="Helical" evidence="8">
    <location>
        <begin position="120"/>
        <end position="141"/>
    </location>
</feature>
<evidence type="ECO:0000256" key="8">
    <source>
        <dbReference type="SAM" id="Phobius"/>
    </source>
</evidence>
<evidence type="ECO:0000256" key="3">
    <source>
        <dbReference type="ARBA" id="ARBA00022448"/>
    </source>
</evidence>
<feature type="transmembrane region" description="Helical" evidence="8">
    <location>
        <begin position="7"/>
        <end position="27"/>
    </location>
</feature>
<organism evidence="9 10">
    <name type="scientific">Hazenella coriacea</name>
    <dbReference type="NCBI Taxonomy" id="1179467"/>
    <lineage>
        <taxon>Bacteria</taxon>
        <taxon>Bacillati</taxon>
        <taxon>Bacillota</taxon>
        <taxon>Bacilli</taxon>
        <taxon>Bacillales</taxon>
        <taxon>Thermoactinomycetaceae</taxon>
        <taxon>Hazenella</taxon>
    </lineage>
</organism>
<sequence length="227" mass="25915">MKILKEWSLFEISWLLTFTIVNIYLFFAFDDTLIGLVASLTGMLCVVLVAKGKISNYFFGAINTALYAYLSYKQQLFGEVMLNGLFYFPIQFIGFYLWSKKKTKTNGAITIEVKRLTKNGWLITISIAVTAIISYALLLKYLGGKQVWLDSSTNVLSIIAQILMLKRFAEQWVIWIVINMLSITMWSIAFMTSGESITVLVMWSAYLVNSIYGYINWSKLAKEQEAS</sequence>
<dbReference type="Proteomes" id="UP000294937">
    <property type="component" value="Unassembled WGS sequence"/>
</dbReference>
<keyword evidence="7 8" id="KW-0472">Membrane</keyword>
<dbReference type="GO" id="GO:0034257">
    <property type="term" value="F:nicotinamide riboside transmembrane transporter activity"/>
    <property type="evidence" value="ECO:0007669"/>
    <property type="project" value="InterPro"/>
</dbReference>
<reference evidence="9 10" key="1">
    <citation type="submission" date="2019-03" db="EMBL/GenBank/DDBJ databases">
        <title>Genomic Encyclopedia of Type Strains, Phase IV (KMG-IV): sequencing the most valuable type-strain genomes for metagenomic binning, comparative biology and taxonomic classification.</title>
        <authorList>
            <person name="Goeker M."/>
        </authorList>
    </citation>
    <scope>NUCLEOTIDE SEQUENCE [LARGE SCALE GENOMIC DNA]</scope>
    <source>
        <strain evidence="9 10">DSM 45707</strain>
    </source>
</reference>
<dbReference type="AlphaFoldDB" id="A0A4R3L507"/>
<feature type="transmembrane region" description="Helical" evidence="8">
    <location>
        <begin position="80"/>
        <end position="99"/>
    </location>
</feature>
<dbReference type="PANTHER" id="PTHR36122:SF2">
    <property type="entry name" value="NICOTINAMIDE RIBOSIDE TRANSPORTER PNUC"/>
    <property type="match status" value="1"/>
</dbReference>